<dbReference type="OMA" id="VICAYEW"/>
<sequence>MTLTSRRRLRRGESVWAGDTGTTVFSAPLPTTVMADVIVVGAGISGALVTRALRASGRDVVMVDRKRPIMGSTMASTALLQYELDLPLHRLAERIGWSRAARAWRRSARAVQELGDIVRIDRLRCQFAARDSLYVAGTQYGHRALAHEAVARERAGLRATFLNGSAVRAVYGVNRTGAIVGHGAAVAHPARLTAGLLRRAVSDGVRLYHDANVIDVDPVRGGVLLSTDDGRVLIANHVVFCCGYQVPRLVPPRSHRIRSTWALAAEARGVLPSWLRHTVVWEASDPYLYLRTLPDGSVVAGGRDERDGSAHADVQALFPKARLLRDDVEALLPGLALRVTHRWAGAFGESPSSLPLIDRLPGHSRAWVVAGFGGNGITFSVVASQIVAAALRGERDPDASLFTLDAHLG</sequence>
<dbReference type="EMBL" id="DPIY01000006">
    <property type="protein sequence ID" value="HCT56819.1"/>
    <property type="molecule type" value="Genomic_DNA"/>
</dbReference>
<dbReference type="PANTHER" id="PTHR13847:SF201">
    <property type="entry name" value="PUTATIBE OXIDOREDUCTASE"/>
    <property type="match status" value="1"/>
</dbReference>
<evidence type="ECO:0000313" key="2">
    <source>
        <dbReference type="EMBL" id="HCT56819.1"/>
    </source>
</evidence>
<protein>
    <submittedName>
        <fullName evidence="2">FAD-binding oxidoreductase</fullName>
    </submittedName>
</protein>
<dbReference type="InterPro" id="IPR036188">
    <property type="entry name" value="FAD/NAD-bd_sf"/>
</dbReference>
<evidence type="ECO:0000259" key="1">
    <source>
        <dbReference type="Pfam" id="PF01266"/>
    </source>
</evidence>
<name>A0A3D4V6P5_9BACT</name>
<reference evidence="2 3" key="1">
    <citation type="journal article" date="2018" name="Nat. Biotechnol.">
        <title>A standardized bacterial taxonomy based on genome phylogeny substantially revises the tree of life.</title>
        <authorList>
            <person name="Parks D.H."/>
            <person name="Chuvochina M."/>
            <person name="Waite D.W."/>
            <person name="Rinke C."/>
            <person name="Skarshewski A."/>
            <person name="Chaumeil P.A."/>
            <person name="Hugenholtz P."/>
        </authorList>
    </citation>
    <scope>NUCLEOTIDE SEQUENCE [LARGE SCALE GENOMIC DNA]</scope>
    <source>
        <strain evidence="2">UBA8844</strain>
    </source>
</reference>
<dbReference type="PANTHER" id="PTHR13847">
    <property type="entry name" value="SARCOSINE DEHYDROGENASE-RELATED"/>
    <property type="match status" value="1"/>
</dbReference>
<dbReference type="InterPro" id="IPR006076">
    <property type="entry name" value="FAD-dep_OxRdtase"/>
</dbReference>
<dbReference type="Pfam" id="PF01266">
    <property type="entry name" value="DAO"/>
    <property type="match status" value="1"/>
</dbReference>
<dbReference type="Gene3D" id="3.30.9.10">
    <property type="entry name" value="D-Amino Acid Oxidase, subunit A, domain 2"/>
    <property type="match status" value="1"/>
</dbReference>
<feature type="domain" description="FAD dependent oxidoreductase" evidence="1">
    <location>
        <begin position="36"/>
        <end position="389"/>
    </location>
</feature>
<dbReference type="AlphaFoldDB" id="A0A3D4V6P5"/>
<dbReference type="GO" id="GO:0005737">
    <property type="term" value="C:cytoplasm"/>
    <property type="evidence" value="ECO:0007669"/>
    <property type="project" value="TreeGrafter"/>
</dbReference>
<dbReference type="SUPFAM" id="SSF51905">
    <property type="entry name" value="FAD/NAD(P)-binding domain"/>
    <property type="match status" value="1"/>
</dbReference>
<dbReference type="Proteomes" id="UP000264071">
    <property type="component" value="Unassembled WGS sequence"/>
</dbReference>
<dbReference type="Gene3D" id="3.50.50.60">
    <property type="entry name" value="FAD/NAD(P)-binding domain"/>
    <property type="match status" value="1"/>
</dbReference>
<gene>
    <name evidence="2" type="ORF">DGD08_06355</name>
</gene>
<evidence type="ECO:0000313" key="3">
    <source>
        <dbReference type="Proteomes" id="UP000264071"/>
    </source>
</evidence>
<accession>A0A3D4V6P5</accession>
<proteinExistence type="predicted"/>
<comment type="caution">
    <text evidence="2">The sequence shown here is derived from an EMBL/GenBank/DDBJ whole genome shotgun (WGS) entry which is preliminary data.</text>
</comment>
<organism evidence="2 3">
    <name type="scientific">Gemmatimonas aurantiaca</name>
    <dbReference type="NCBI Taxonomy" id="173480"/>
    <lineage>
        <taxon>Bacteria</taxon>
        <taxon>Pseudomonadati</taxon>
        <taxon>Gemmatimonadota</taxon>
        <taxon>Gemmatimonadia</taxon>
        <taxon>Gemmatimonadales</taxon>
        <taxon>Gemmatimonadaceae</taxon>
        <taxon>Gemmatimonas</taxon>
    </lineage>
</organism>